<dbReference type="GO" id="GO:0030414">
    <property type="term" value="F:peptidase inhibitor activity"/>
    <property type="evidence" value="ECO:0007669"/>
    <property type="project" value="InterPro"/>
</dbReference>
<feature type="domain" description="WAP" evidence="2">
    <location>
        <begin position="120"/>
        <end position="168"/>
    </location>
</feature>
<evidence type="ECO:0000259" key="2">
    <source>
        <dbReference type="PROSITE" id="PS51390"/>
    </source>
</evidence>
<dbReference type="SMART" id="SM00217">
    <property type="entry name" value="WAP"/>
    <property type="match status" value="1"/>
</dbReference>
<sequence>MIRAVLFVMLVGGGSNLVESRWRQQDPRCITRGCPRDTTCRVVTRCPTPMSCDLIAVCLATPPAHSHVGVCRIGDPILIEMNGRLRDTYCGPRLHCSDGTYCNTRLMDTYSTCCLSDPAPSVKPGRCPFNIYIFRQRYCFQTCNNDGDCQGSRKCCPDNCGSSCLPPRRFFSMVKRKSV</sequence>
<dbReference type="PRINTS" id="PR00003">
    <property type="entry name" value="4DISULPHCORE"/>
</dbReference>
<evidence type="ECO:0000313" key="3">
    <source>
        <dbReference type="EMBL" id="KAK3738610.1"/>
    </source>
</evidence>
<keyword evidence="1" id="KW-0732">Signal</keyword>
<keyword evidence="4" id="KW-1185">Reference proteome</keyword>
<organism evidence="3 4">
    <name type="scientific">Elysia crispata</name>
    <name type="common">lettuce slug</name>
    <dbReference type="NCBI Taxonomy" id="231223"/>
    <lineage>
        <taxon>Eukaryota</taxon>
        <taxon>Metazoa</taxon>
        <taxon>Spiralia</taxon>
        <taxon>Lophotrochozoa</taxon>
        <taxon>Mollusca</taxon>
        <taxon>Gastropoda</taxon>
        <taxon>Heterobranchia</taxon>
        <taxon>Euthyneura</taxon>
        <taxon>Panpulmonata</taxon>
        <taxon>Sacoglossa</taxon>
        <taxon>Placobranchoidea</taxon>
        <taxon>Plakobranchidae</taxon>
        <taxon>Elysia</taxon>
    </lineage>
</organism>
<protein>
    <recommendedName>
        <fullName evidence="2">WAP domain-containing protein</fullName>
    </recommendedName>
</protein>
<feature type="signal peptide" evidence="1">
    <location>
        <begin position="1"/>
        <end position="20"/>
    </location>
</feature>
<gene>
    <name evidence="3" type="ORF">RRG08_040268</name>
</gene>
<dbReference type="PROSITE" id="PS51390">
    <property type="entry name" value="WAP"/>
    <property type="match status" value="1"/>
</dbReference>
<feature type="chain" id="PRO_5041988088" description="WAP domain-containing protein" evidence="1">
    <location>
        <begin position="21"/>
        <end position="179"/>
    </location>
</feature>
<dbReference type="AlphaFoldDB" id="A0AAE0YB43"/>
<dbReference type="Gene3D" id="4.10.75.10">
    <property type="entry name" value="Elafin-like"/>
    <property type="match status" value="1"/>
</dbReference>
<dbReference type="Proteomes" id="UP001283361">
    <property type="component" value="Unassembled WGS sequence"/>
</dbReference>
<accession>A0AAE0YB43</accession>
<dbReference type="SUPFAM" id="SSF57256">
    <property type="entry name" value="Elafin-like"/>
    <property type="match status" value="1"/>
</dbReference>
<evidence type="ECO:0000313" key="4">
    <source>
        <dbReference type="Proteomes" id="UP001283361"/>
    </source>
</evidence>
<dbReference type="EMBL" id="JAWDGP010006589">
    <property type="protein sequence ID" value="KAK3738610.1"/>
    <property type="molecule type" value="Genomic_DNA"/>
</dbReference>
<dbReference type="InterPro" id="IPR008197">
    <property type="entry name" value="WAP_dom"/>
</dbReference>
<dbReference type="GO" id="GO:0005576">
    <property type="term" value="C:extracellular region"/>
    <property type="evidence" value="ECO:0007669"/>
    <property type="project" value="InterPro"/>
</dbReference>
<comment type="caution">
    <text evidence="3">The sequence shown here is derived from an EMBL/GenBank/DDBJ whole genome shotgun (WGS) entry which is preliminary data.</text>
</comment>
<proteinExistence type="predicted"/>
<dbReference type="InterPro" id="IPR036645">
    <property type="entry name" value="Elafin-like_sf"/>
</dbReference>
<reference evidence="3" key="1">
    <citation type="journal article" date="2023" name="G3 (Bethesda)">
        <title>A reference genome for the long-term kleptoplast-retaining sea slug Elysia crispata morphotype clarki.</title>
        <authorList>
            <person name="Eastman K.E."/>
            <person name="Pendleton A.L."/>
            <person name="Shaikh M.A."/>
            <person name="Suttiyut T."/>
            <person name="Ogas R."/>
            <person name="Tomko P."/>
            <person name="Gavelis G."/>
            <person name="Widhalm J.R."/>
            <person name="Wisecaver J.H."/>
        </authorList>
    </citation>
    <scope>NUCLEOTIDE SEQUENCE</scope>
    <source>
        <strain evidence="3">ECLA1</strain>
    </source>
</reference>
<name>A0AAE0YB43_9GAST</name>
<evidence type="ECO:0000256" key="1">
    <source>
        <dbReference type="SAM" id="SignalP"/>
    </source>
</evidence>
<dbReference type="Pfam" id="PF00095">
    <property type="entry name" value="WAP"/>
    <property type="match status" value="1"/>
</dbReference>